<reference evidence="1 3" key="1">
    <citation type="submission" date="2014-03" db="EMBL/GenBank/DDBJ databases">
        <title>Genome sequence of Sphingobium yanoikuyae B1.</title>
        <authorList>
            <person name="Gan H.M."/>
            <person name="Gan H.Y."/>
            <person name="Savka M.A."/>
        </authorList>
    </citation>
    <scope>NUCLEOTIDE SEQUENCE [LARGE SCALE GENOMIC DNA]</scope>
    <source>
        <strain evidence="1 3">B1</strain>
    </source>
</reference>
<reference evidence="2 4" key="2">
    <citation type="submission" date="2020-04" db="EMBL/GenBank/DDBJ databases">
        <title>The Whole Genome Analysis of High salt-tolerant Sphingobium yanoikuyae YC-XJ2 with Aryl organophosphorus flame retardants (aryl-OPFRs)-degrading capacity and characteristics of Related phosphotriesterase.</title>
        <authorList>
            <person name="Li X."/>
        </authorList>
    </citation>
    <scope>NUCLEOTIDE SEQUENCE [LARGE SCALE GENOMIC DNA]</scope>
    <source>
        <strain evidence="2 4">YC-XJ2</strain>
    </source>
</reference>
<dbReference type="Proteomes" id="UP000028534">
    <property type="component" value="Unassembled WGS sequence"/>
</dbReference>
<dbReference type="RefSeq" id="WP_163000274.1">
    <property type="nucleotide sequence ID" value="NZ_CAIGKD010000006.1"/>
</dbReference>
<dbReference type="Proteomes" id="UP000502611">
    <property type="component" value="Chromosome"/>
</dbReference>
<organism evidence="1 3">
    <name type="scientific">Sphingobium yanoikuyae</name>
    <name type="common">Sphingomonas yanoikuyae</name>
    <dbReference type="NCBI Taxonomy" id="13690"/>
    <lineage>
        <taxon>Bacteria</taxon>
        <taxon>Pseudomonadati</taxon>
        <taxon>Pseudomonadota</taxon>
        <taxon>Alphaproteobacteria</taxon>
        <taxon>Sphingomonadales</taxon>
        <taxon>Sphingomonadaceae</taxon>
        <taxon>Sphingobium</taxon>
    </lineage>
</organism>
<gene>
    <name evidence="1" type="ORF">CP98_04819</name>
    <name evidence="2" type="ORF">HH800_04470</name>
</gene>
<evidence type="ECO:0000313" key="3">
    <source>
        <dbReference type="Proteomes" id="UP000028534"/>
    </source>
</evidence>
<dbReference type="EMBL" id="JGVR01000051">
    <property type="protein sequence ID" value="KEZ14477.1"/>
    <property type="molecule type" value="Genomic_DNA"/>
</dbReference>
<evidence type="ECO:0000313" key="4">
    <source>
        <dbReference type="Proteomes" id="UP000502611"/>
    </source>
</evidence>
<dbReference type="GeneID" id="57780359"/>
<dbReference type="AlphaFoldDB" id="A0A084E935"/>
<accession>A0A084E935</accession>
<sequence length="58" mass="6528">MDTQDIDYVSERGELHFLAALVDELMRRLMLSGVLSQAELNAIEADVAKRIGNVPRAW</sequence>
<evidence type="ECO:0000313" key="1">
    <source>
        <dbReference type="EMBL" id="KEZ14477.1"/>
    </source>
</evidence>
<dbReference type="PATRIC" id="fig|13690.10.peg.4976"/>
<proteinExistence type="predicted"/>
<evidence type="ECO:0000313" key="2">
    <source>
        <dbReference type="EMBL" id="QJR01519.1"/>
    </source>
</evidence>
<name>A0A084E935_SPHYA</name>
<protein>
    <submittedName>
        <fullName evidence="1">Uncharacterized protein</fullName>
    </submittedName>
</protein>
<dbReference type="EMBL" id="CP053021">
    <property type="protein sequence ID" value="QJR01519.1"/>
    <property type="molecule type" value="Genomic_DNA"/>
</dbReference>